<organism evidence="2 3">
    <name type="scientific">Pleuronectes platessa</name>
    <name type="common">European plaice</name>
    <dbReference type="NCBI Taxonomy" id="8262"/>
    <lineage>
        <taxon>Eukaryota</taxon>
        <taxon>Metazoa</taxon>
        <taxon>Chordata</taxon>
        <taxon>Craniata</taxon>
        <taxon>Vertebrata</taxon>
        <taxon>Euteleostomi</taxon>
        <taxon>Actinopterygii</taxon>
        <taxon>Neopterygii</taxon>
        <taxon>Teleostei</taxon>
        <taxon>Neoteleostei</taxon>
        <taxon>Acanthomorphata</taxon>
        <taxon>Carangaria</taxon>
        <taxon>Pleuronectiformes</taxon>
        <taxon>Pleuronectoidei</taxon>
        <taxon>Pleuronectidae</taxon>
        <taxon>Pleuronectes</taxon>
    </lineage>
</organism>
<evidence type="ECO:0000313" key="3">
    <source>
        <dbReference type="Proteomes" id="UP001153269"/>
    </source>
</evidence>
<dbReference type="AlphaFoldDB" id="A0A9N7W038"/>
<keyword evidence="3" id="KW-1185">Reference proteome</keyword>
<comment type="caution">
    <text evidence="2">The sequence shown here is derived from an EMBL/GenBank/DDBJ whole genome shotgun (WGS) entry which is preliminary data.</text>
</comment>
<keyword evidence="1" id="KW-0472">Membrane</keyword>
<accession>A0A9N7W038</accession>
<protein>
    <recommendedName>
        <fullName evidence="4">Dystonin</fullName>
    </recommendedName>
</protein>
<dbReference type="Proteomes" id="UP001153269">
    <property type="component" value="Unassembled WGS sequence"/>
</dbReference>
<evidence type="ECO:0008006" key="4">
    <source>
        <dbReference type="Google" id="ProtNLM"/>
    </source>
</evidence>
<evidence type="ECO:0000313" key="2">
    <source>
        <dbReference type="EMBL" id="CAB1457691.1"/>
    </source>
</evidence>
<reference evidence="2" key="1">
    <citation type="submission" date="2020-03" db="EMBL/GenBank/DDBJ databases">
        <authorList>
            <person name="Weist P."/>
        </authorList>
    </citation>
    <scope>NUCLEOTIDE SEQUENCE</scope>
</reference>
<sequence>MIAAAFLVLLRPYSIQCVLLLLLLLLGTIATILFFCCWHRRLRNGKHPIKSVLSGRAKSRAKTLLKVTPAVCLTFAPVSQGFRHSPRHAKRSLHARVTEEKPNLVEIPESEPDSSSTLRKRKVKKRVLPEFYQSVQVTPTRKPVAFATRNYGSGCPLITTHPPPLLACFEVFGAMHPAPSCRDGALTPPWLLPELSTGYDAQTHAACDSSSELCLACSQQRPIPVSPLEI</sequence>
<proteinExistence type="predicted"/>
<feature type="transmembrane region" description="Helical" evidence="1">
    <location>
        <begin position="13"/>
        <end position="38"/>
    </location>
</feature>
<keyword evidence="1" id="KW-1133">Transmembrane helix</keyword>
<keyword evidence="1" id="KW-0812">Transmembrane</keyword>
<gene>
    <name evidence="2" type="ORF">PLEPLA_LOCUS45515</name>
</gene>
<dbReference type="EMBL" id="CADEAL010004353">
    <property type="protein sequence ID" value="CAB1457691.1"/>
    <property type="molecule type" value="Genomic_DNA"/>
</dbReference>
<name>A0A9N7W038_PLEPL</name>
<evidence type="ECO:0000256" key="1">
    <source>
        <dbReference type="SAM" id="Phobius"/>
    </source>
</evidence>